<dbReference type="Pfam" id="PF21716">
    <property type="entry name" value="dnstrm_HI1420"/>
    <property type="match status" value="1"/>
</dbReference>
<dbReference type="OrthoDB" id="574031at2"/>
<dbReference type="AlphaFoldDB" id="A0A139XBC7"/>
<protein>
    <submittedName>
        <fullName evidence="1">Uncharacterized protein</fullName>
    </submittedName>
</protein>
<sequence>MPRSTSYHKKLIEDLKNSLEAASYIEVVLEEGDPKMLRKALKNVIEAQGGIHRLSEQAQECYEKLERTLLEKEEVEFYCFNALLDALGLHLAVTVKSI</sequence>
<dbReference type="EMBL" id="ANNX02000020">
    <property type="protein sequence ID" value="KYC41956.1"/>
    <property type="molecule type" value="Genomic_DNA"/>
</dbReference>
<keyword evidence="2" id="KW-1185">Reference proteome</keyword>
<evidence type="ECO:0000313" key="2">
    <source>
        <dbReference type="Proteomes" id="UP000076925"/>
    </source>
</evidence>
<organism evidence="1 2">
    <name type="scientific">Scytonema hofmannii PCC 7110</name>
    <dbReference type="NCBI Taxonomy" id="128403"/>
    <lineage>
        <taxon>Bacteria</taxon>
        <taxon>Bacillati</taxon>
        <taxon>Cyanobacteriota</taxon>
        <taxon>Cyanophyceae</taxon>
        <taxon>Nostocales</taxon>
        <taxon>Scytonemataceae</taxon>
        <taxon>Scytonema</taxon>
    </lineage>
</organism>
<dbReference type="Proteomes" id="UP000076925">
    <property type="component" value="Unassembled WGS sequence"/>
</dbReference>
<dbReference type="STRING" id="128403.WA1_18235"/>
<dbReference type="RefSeq" id="WP_017746371.1">
    <property type="nucleotide sequence ID" value="NZ_KQ976354.1"/>
</dbReference>
<comment type="caution">
    <text evidence="1">The sequence shown here is derived from an EMBL/GenBank/DDBJ whole genome shotgun (WGS) entry which is preliminary data.</text>
</comment>
<gene>
    <name evidence="1" type="ORF">WA1_18235</name>
</gene>
<proteinExistence type="predicted"/>
<evidence type="ECO:0000313" key="1">
    <source>
        <dbReference type="EMBL" id="KYC41956.1"/>
    </source>
</evidence>
<dbReference type="InterPro" id="IPR014057">
    <property type="entry name" value="HI1420"/>
</dbReference>
<accession>A0A139XBC7</accession>
<name>A0A139XBC7_9CYAN</name>
<reference evidence="1 2" key="1">
    <citation type="journal article" date="2013" name="Genome Biol. Evol.">
        <title>Genomes of Stigonematalean cyanobacteria (subsection V) and the evolution of oxygenic photosynthesis from prokaryotes to plastids.</title>
        <authorList>
            <person name="Dagan T."/>
            <person name="Roettger M."/>
            <person name="Stucken K."/>
            <person name="Landan G."/>
            <person name="Koch R."/>
            <person name="Major P."/>
            <person name="Gould S.B."/>
            <person name="Goremykin V.V."/>
            <person name="Rippka R."/>
            <person name="Tandeau de Marsac N."/>
            <person name="Gugger M."/>
            <person name="Lockhart P.J."/>
            <person name="Allen J.F."/>
            <person name="Brune I."/>
            <person name="Maus I."/>
            <person name="Puhler A."/>
            <person name="Martin W.F."/>
        </authorList>
    </citation>
    <scope>NUCLEOTIDE SEQUENCE [LARGE SCALE GENOMIC DNA]</scope>
    <source>
        <strain evidence="1 2">PCC 7110</strain>
    </source>
</reference>